<dbReference type="Pfam" id="PF05860">
    <property type="entry name" value="TPS"/>
    <property type="match status" value="1"/>
</dbReference>
<feature type="domain" description="Filamentous haemagglutinin FhaB/tRNA nuclease CdiA-like TPS" evidence="1">
    <location>
        <begin position="2"/>
        <end position="89"/>
    </location>
</feature>
<dbReference type="EMBL" id="VOWB01000048">
    <property type="protein sequence ID" value="TXE81251.1"/>
    <property type="molecule type" value="Genomic_DNA"/>
</dbReference>
<dbReference type="SMART" id="SM00912">
    <property type="entry name" value="Haemagg_act"/>
    <property type="match status" value="1"/>
</dbReference>
<reference evidence="2 3" key="1">
    <citation type="submission" date="2019-07" db="EMBL/GenBank/DDBJ databases">
        <title>Rapid identification of Enteric Bacteria from Whole Genome Sequences (WGS) using Average Nucleotide Identity (ANI).</title>
        <authorList>
            <person name="Lane C."/>
        </authorList>
    </citation>
    <scope>NUCLEOTIDE SEQUENCE [LARGE SCALE GENOMIC DNA]</scope>
    <source>
        <strain evidence="2 3">2016D-0250</strain>
    </source>
</reference>
<dbReference type="Proteomes" id="UP000321310">
    <property type="component" value="Unassembled WGS sequence"/>
</dbReference>
<gene>
    <name evidence="2" type="ORF">FPD46_05350</name>
</gene>
<evidence type="ECO:0000313" key="2">
    <source>
        <dbReference type="EMBL" id="TXE81251.1"/>
    </source>
</evidence>
<dbReference type="Gene3D" id="2.160.20.110">
    <property type="match status" value="1"/>
</dbReference>
<sequence length="776" mass="86622">MHINGNKVNSIIQWGGGFSINKGESVNFGGNSKNYLNIAHGTNKSTIAGLLNANGKNVFLINPNGVIIEKSGTINANRFVASTSSLQAKHFEDFKAQGASFSPVFKPNPKGGNVINMGNINANDITLQANKVLLQADTSFDKELNKIQPNIINAKNINLKGNEVYVDAASINGNKLNNLNIEGKGSMYLNASGYYYNPSSFNAFNKIKNKNNQFKVYKYVGIGSDKDWWHFAKGWNENEEFRKYASEYRLTNDIDFQANCKNGKCTGQNYANYWVDLNGDGIKQSNEFTNMIVGNTYLSSENIIIYNDFDKNFDGQGFTLKNINLYLDDMYNIGGIFGTSHGAKFKNIFLDNINSTLDIWYRDFGSFIGSPMNSTFENIHAKNIKIFIKGNVAEALIGGLFGYSQNNVFKEISLVNANIDTNTNKYNWSDVIGGLVGASTYDKFSNILIENVSVRNKSLDTRTGGFVGSIYNSVVDKVKLNNIKVQSMSQYAAYTGGFAGDISGEGIYSNIVLENISEISDIAEYDCSQTGYCDCSHARYFVGGFAGLINGEIEINNIVLNKIDKIIGDFKTNSNAEYCSPVYAGGFAGYIGYNNPIKIKFKNIYMFFDKNSKISATSTSNEDHIGKFYGKLDLDEGSSISYENIHIYHHENDFKDIMTAINTYQTTTHIYNDVNKDKNYQEFIKQENTIAKPMLPIMPPPSKPDNISKPSLPNITSIINEKPTLSKDDLISNAVWNDYIIKDIDKIKYTINIRLLDKLLKEYKTLANKTEDEQVK</sequence>
<evidence type="ECO:0000259" key="1">
    <source>
        <dbReference type="SMART" id="SM00912"/>
    </source>
</evidence>
<organism evidence="2 3">
    <name type="scientific">Campylobacter peloridis</name>
    <dbReference type="NCBI Taxonomy" id="488546"/>
    <lineage>
        <taxon>Bacteria</taxon>
        <taxon>Pseudomonadati</taxon>
        <taxon>Campylobacterota</taxon>
        <taxon>Epsilonproteobacteria</taxon>
        <taxon>Campylobacterales</taxon>
        <taxon>Campylobacteraceae</taxon>
        <taxon>Campylobacter</taxon>
    </lineage>
</organism>
<evidence type="ECO:0000313" key="3">
    <source>
        <dbReference type="Proteomes" id="UP000321310"/>
    </source>
</evidence>
<dbReference type="NCBIfam" id="TIGR01901">
    <property type="entry name" value="adhes_NPXG"/>
    <property type="match status" value="1"/>
</dbReference>
<proteinExistence type="predicted"/>
<accession>A0A5C7DQD4</accession>
<dbReference type="SUPFAM" id="SSF51126">
    <property type="entry name" value="Pectin lyase-like"/>
    <property type="match status" value="1"/>
</dbReference>
<protein>
    <submittedName>
        <fullName evidence="2">Filamentous hemagglutinin N-terminal domain-containing protein</fullName>
    </submittedName>
</protein>
<name>A0A5C7DQD4_9BACT</name>
<comment type="caution">
    <text evidence="2">The sequence shown here is derived from an EMBL/GenBank/DDBJ whole genome shotgun (WGS) entry which is preliminary data.</text>
</comment>
<dbReference type="RefSeq" id="WP_147575656.1">
    <property type="nucleotide sequence ID" value="NZ_VOWB01000048.1"/>
</dbReference>
<dbReference type="InterPro" id="IPR008638">
    <property type="entry name" value="FhaB/CdiA-like_TPS"/>
</dbReference>
<dbReference type="AlphaFoldDB" id="A0A5C7DQD4"/>
<feature type="non-terminal residue" evidence="2">
    <location>
        <position position="776"/>
    </location>
</feature>
<dbReference type="InterPro" id="IPR011050">
    <property type="entry name" value="Pectin_lyase_fold/virulence"/>
</dbReference>
<dbReference type="Gene3D" id="2.160.20.10">
    <property type="entry name" value="Single-stranded right-handed beta-helix, Pectin lyase-like"/>
    <property type="match status" value="1"/>
</dbReference>
<dbReference type="InterPro" id="IPR012334">
    <property type="entry name" value="Pectin_lyas_fold"/>
</dbReference>